<feature type="transmembrane region" description="Helical" evidence="7">
    <location>
        <begin position="129"/>
        <end position="151"/>
    </location>
</feature>
<sequence>MAIAVASVCNFSASRVKRDAKALSRSDMVAITGTARQPDAVHEESDHVDETTALLGSSKIKDDDVPAPDTLGSSSRSDGDNDDEKKPLPKFQILLLCYARAVEPLAFFSIFPYVSQMVQDNGDVPDSDIGFYSGLIESLFSLTQAIVMIFWGQAADRLGRKPVLVSSLFGVAVTTGLFGLAKTIPQMILFRCLAGVFAGTIVTIRTMVAEHSTPSTQARAFSWFAFSGNLGLFLGPLLGGALADPVRQYPDIFGAAGFFEKYPYALSSFVVAFIGGTAAVSNACFVEETLKKEPAVVDRGSEEAASDAPAQSGDLSTQQLLKSPGVGVVLIAYGYLMVLAFAYTAIIPVFWFTPVHLGGYGFTTLQISLMMGLNGAAQAVWLLLVFPPLQKRIGSNGVIRLCASMYPFFFLSCPLGNVLLRMGTDGSVTAFWIILPITLVIGCGVSMSFTSIQLVLNDAAPSPRVLGTLNALAMTNISALRAFSPALFTSLFALGARTQLAGGHAIWVLMIILASGLSFTARYLPEPKAAVKRQSSQAR</sequence>
<dbReference type="GO" id="GO:0016020">
    <property type="term" value="C:membrane"/>
    <property type="evidence" value="ECO:0007669"/>
    <property type="project" value="UniProtKB-SubCell"/>
</dbReference>
<dbReference type="InterPro" id="IPR020846">
    <property type="entry name" value="MFS_dom"/>
</dbReference>
<dbReference type="Proteomes" id="UP000191408">
    <property type="component" value="Unassembled WGS sequence"/>
</dbReference>
<dbReference type="InterPro" id="IPR036259">
    <property type="entry name" value="MFS_trans_sf"/>
</dbReference>
<evidence type="ECO:0000256" key="6">
    <source>
        <dbReference type="SAM" id="MobiDB-lite"/>
    </source>
</evidence>
<feature type="region of interest" description="Disordered" evidence="6">
    <location>
        <begin position="59"/>
        <end position="84"/>
    </location>
</feature>
<dbReference type="PANTHER" id="PTHR23504:SF3">
    <property type="entry name" value="MAJOR FACILITATOR SUPERFAMILY (MFS) PROFILE DOMAIN-CONTAINING PROTEIN"/>
    <property type="match status" value="1"/>
</dbReference>
<keyword evidence="4 7" id="KW-1133">Transmembrane helix</keyword>
<dbReference type="EMBL" id="MDYM01000010">
    <property type="protein sequence ID" value="OQD62924.1"/>
    <property type="molecule type" value="Genomic_DNA"/>
</dbReference>
<feature type="transmembrane region" description="Helical" evidence="7">
    <location>
        <begin position="431"/>
        <end position="456"/>
    </location>
</feature>
<comment type="caution">
    <text evidence="9">The sequence shown here is derived from an EMBL/GenBank/DDBJ whole genome shotgun (WGS) entry which is preliminary data.</text>
</comment>
<dbReference type="CDD" id="cd17330">
    <property type="entry name" value="MFS_SLC46_TetA_like"/>
    <property type="match status" value="1"/>
</dbReference>
<feature type="transmembrane region" description="Helical" evidence="7">
    <location>
        <begin position="163"/>
        <end position="181"/>
    </location>
</feature>
<feature type="transmembrane region" description="Helical" evidence="7">
    <location>
        <begin position="468"/>
        <end position="493"/>
    </location>
</feature>
<evidence type="ECO:0000256" key="1">
    <source>
        <dbReference type="ARBA" id="ARBA00004141"/>
    </source>
</evidence>
<comment type="subcellular location">
    <subcellularLocation>
        <location evidence="1">Membrane</location>
        <topology evidence="1">Multi-pass membrane protein</topology>
    </subcellularLocation>
</comment>
<dbReference type="Pfam" id="PF07690">
    <property type="entry name" value="MFS_1"/>
    <property type="match status" value="1"/>
</dbReference>
<organism evidence="9 10">
    <name type="scientific">Penicillium polonicum</name>
    <dbReference type="NCBI Taxonomy" id="60169"/>
    <lineage>
        <taxon>Eukaryota</taxon>
        <taxon>Fungi</taxon>
        <taxon>Dikarya</taxon>
        <taxon>Ascomycota</taxon>
        <taxon>Pezizomycotina</taxon>
        <taxon>Eurotiomycetes</taxon>
        <taxon>Eurotiomycetidae</taxon>
        <taxon>Eurotiales</taxon>
        <taxon>Aspergillaceae</taxon>
        <taxon>Penicillium</taxon>
    </lineage>
</organism>
<evidence type="ECO:0000259" key="8">
    <source>
        <dbReference type="PROSITE" id="PS50850"/>
    </source>
</evidence>
<gene>
    <name evidence="9" type="ORF">PENPOL_c010G09745</name>
</gene>
<keyword evidence="3 7" id="KW-0812">Transmembrane</keyword>
<reference evidence="10" key="1">
    <citation type="journal article" date="2017" name="Nat. Microbiol.">
        <title>Global analysis of biosynthetic gene clusters reveals vast potential of secondary metabolite production in Penicillium species.</title>
        <authorList>
            <person name="Nielsen J.C."/>
            <person name="Grijseels S."/>
            <person name="Prigent S."/>
            <person name="Ji B."/>
            <person name="Dainat J."/>
            <person name="Nielsen K.F."/>
            <person name="Frisvad J.C."/>
            <person name="Workman M."/>
            <person name="Nielsen J."/>
        </authorList>
    </citation>
    <scope>NUCLEOTIDE SEQUENCE [LARGE SCALE GENOMIC DNA]</scope>
    <source>
        <strain evidence="10">IBT 4502</strain>
    </source>
</reference>
<feature type="transmembrane region" description="Helical" evidence="7">
    <location>
        <begin position="187"/>
        <end position="208"/>
    </location>
</feature>
<dbReference type="PANTHER" id="PTHR23504">
    <property type="entry name" value="MAJOR FACILITATOR SUPERFAMILY DOMAIN-CONTAINING PROTEIN 10"/>
    <property type="match status" value="1"/>
</dbReference>
<feature type="transmembrane region" description="Helical" evidence="7">
    <location>
        <begin position="398"/>
        <end position="419"/>
    </location>
</feature>
<dbReference type="PRINTS" id="PR01035">
    <property type="entry name" value="TCRTETA"/>
</dbReference>
<dbReference type="InterPro" id="IPR001958">
    <property type="entry name" value="Tet-R_TetA/multi-R_MdtG-like"/>
</dbReference>
<proteinExistence type="predicted"/>
<dbReference type="Gene3D" id="1.20.1250.20">
    <property type="entry name" value="MFS general substrate transporter like domains"/>
    <property type="match status" value="1"/>
</dbReference>
<feature type="domain" description="Major facilitator superfamily (MFS) profile" evidence="8">
    <location>
        <begin position="92"/>
        <end position="528"/>
    </location>
</feature>
<feature type="transmembrane region" description="Helical" evidence="7">
    <location>
        <begin position="262"/>
        <end position="285"/>
    </location>
</feature>
<evidence type="ECO:0000256" key="4">
    <source>
        <dbReference type="ARBA" id="ARBA00022989"/>
    </source>
</evidence>
<dbReference type="InterPro" id="IPR011701">
    <property type="entry name" value="MFS"/>
</dbReference>
<dbReference type="OrthoDB" id="419616at2759"/>
<dbReference type="SUPFAM" id="SSF103473">
    <property type="entry name" value="MFS general substrate transporter"/>
    <property type="match status" value="1"/>
</dbReference>
<feature type="transmembrane region" description="Helical" evidence="7">
    <location>
        <begin position="365"/>
        <end position="386"/>
    </location>
</feature>
<evidence type="ECO:0000256" key="5">
    <source>
        <dbReference type="ARBA" id="ARBA00023136"/>
    </source>
</evidence>
<feature type="transmembrane region" description="Helical" evidence="7">
    <location>
        <begin position="93"/>
        <end position="114"/>
    </location>
</feature>
<evidence type="ECO:0000256" key="7">
    <source>
        <dbReference type="SAM" id="Phobius"/>
    </source>
</evidence>
<protein>
    <recommendedName>
        <fullName evidence="8">Major facilitator superfamily (MFS) profile domain-containing protein</fullName>
    </recommendedName>
</protein>
<dbReference type="GO" id="GO:0022857">
    <property type="term" value="F:transmembrane transporter activity"/>
    <property type="evidence" value="ECO:0007669"/>
    <property type="project" value="InterPro"/>
</dbReference>
<name>A0A1V6NDW1_PENPO</name>
<dbReference type="AlphaFoldDB" id="A0A1V6NDW1"/>
<dbReference type="PROSITE" id="PS50850">
    <property type="entry name" value="MFS"/>
    <property type="match status" value="1"/>
</dbReference>
<keyword evidence="2" id="KW-0813">Transport</keyword>
<feature type="transmembrane region" description="Helical" evidence="7">
    <location>
        <begin position="505"/>
        <end position="524"/>
    </location>
</feature>
<feature type="transmembrane region" description="Helical" evidence="7">
    <location>
        <begin position="328"/>
        <end position="353"/>
    </location>
</feature>
<keyword evidence="5 7" id="KW-0472">Membrane</keyword>
<evidence type="ECO:0000256" key="3">
    <source>
        <dbReference type="ARBA" id="ARBA00022692"/>
    </source>
</evidence>
<evidence type="ECO:0000313" key="9">
    <source>
        <dbReference type="EMBL" id="OQD62924.1"/>
    </source>
</evidence>
<evidence type="ECO:0000313" key="10">
    <source>
        <dbReference type="Proteomes" id="UP000191408"/>
    </source>
</evidence>
<feature type="transmembrane region" description="Helical" evidence="7">
    <location>
        <begin position="220"/>
        <end position="242"/>
    </location>
</feature>
<evidence type="ECO:0000256" key="2">
    <source>
        <dbReference type="ARBA" id="ARBA00022448"/>
    </source>
</evidence>
<keyword evidence="10" id="KW-1185">Reference proteome</keyword>
<accession>A0A1V6NDW1</accession>